<evidence type="ECO:0000256" key="1">
    <source>
        <dbReference type="SAM" id="Phobius"/>
    </source>
</evidence>
<organism evidence="3">
    <name type="scientific">uncultured Poseidoniia archaeon</name>
    <dbReference type="NCBI Taxonomy" id="1697135"/>
    <lineage>
        <taxon>Archaea</taxon>
        <taxon>Methanobacteriati</taxon>
        <taxon>Thermoplasmatota</taxon>
        <taxon>Candidatus Poseidoniia</taxon>
        <taxon>environmental samples</taxon>
    </lineage>
</organism>
<evidence type="ECO:0000259" key="2">
    <source>
        <dbReference type="Pfam" id="PF14478"/>
    </source>
</evidence>
<dbReference type="AlphaFoldDB" id="A0A1B1T9L9"/>
<keyword evidence="1" id="KW-0812">Transmembrane</keyword>
<dbReference type="EMBL" id="KP211808">
    <property type="protein sequence ID" value="ANV78976.1"/>
    <property type="molecule type" value="Genomic_DNA"/>
</dbReference>
<dbReference type="InterPro" id="IPR027954">
    <property type="entry name" value="Transcobalamin-like_C"/>
</dbReference>
<feature type="domain" description="Transcobalamin-like C-terminal" evidence="2">
    <location>
        <begin position="131"/>
        <end position="209"/>
    </location>
</feature>
<reference evidence="3" key="2">
    <citation type="journal article" date="2015" name="ISME J.">
        <title>A new class of marine Euryarchaeota group II from the Mediterranean deep chlorophyll maximum.</title>
        <authorList>
            <person name="Martin-Cuadrado A.B."/>
            <person name="Garcia-Heredia I."/>
            <person name="Molto A.G."/>
            <person name="Lopez-Ubeda R."/>
            <person name="Kimes N."/>
            <person name="Lopez-Garcia P."/>
            <person name="Moreira D."/>
            <person name="Rodriguez-Valera F."/>
        </authorList>
    </citation>
    <scope>NUCLEOTIDE SEQUENCE</scope>
</reference>
<evidence type="ECO:0000313" key="3">
    <source>
        <dbReference type="EMBL" id="ANV78976.1"/>
    </source>
</evidence>
<proteinExistence type="predicted"/>
<sequence length="212" mass="23534">MNALIPFILTFLSISIFIYQTTKMETNLFPKAFATFSLLFIIITFSSISTEWNRMSSELVDEADDPHYGLPDLWDGKQAVCFHFPADSTPSNFNDGRHHFDYDGTDFKTDKNWDSTGACVGGFEGYENGVDLLNAAVEATGTTFAYDYTQYPAGIFIDSIAGVIPCEAFTCAVDFSSGFYWQLLHNGAYSPVGISDVVLDDDSVLTWQLASY</sequence>
<dbReference type="Gene3D" id="2.170.130.30">
    <property type="match status" value="1"/>
</dbReference>
<dbReference type="Pfam" id="PF14478">
    <property type="entry name" value="DUF4430"/>
    <property type="match status" value="1"/>
</dbReference>
<name>A0A1B1T9L9_9ARCH</name>
<accession>A0A1B1T9L9</accession>
<protein>
    <recommendedName>
        <fullName evidence="2">Transcobalamin-like C-terminal domain-containing protein</fullName>
    </recommendedName>
</protein>
<keyword evidence="1" id="KW-0472">Membrane</keyword>
<reference evidence="3" key="1">
    <citation type="submission" date="2014-11" db="EMBL/GenBank/DDBJ databases">
        <authorList>
            <person name="Zhu J."/>
            <person name="Qi W."/>
            <person name="Song R."/>
        </authorList>
    </citation>
    <scope>NUCLEOTIDE SEQUENCE</scope>
</reference>
<feature type="transmembrane region" description="Helical" evidence="1">
    <location>
        <begin position="28"/>
        <end position="48"/>
    </location>
</feature>
<keyword evidence="1" id="KW-1133">Transmembrane helix</keyword>